<dbReference type="GO" id="GO:0005975">
    <property type="term" value="P:carbohydrate metabolic process"/>
    <property type="evidence" value="ECO:0007669"/>
    <property type="project" value="UniProtKB-ARBA"/>
</dbReference>
<dbReference type="Gene3D" id="2.60.40.10">
    <property type="entry name" value="Immunoglobulins"/>
    <property type="match status" value="1"/>
</dbReference>
<dbReference type="RefSeq" id="WP_130476697.1">
    <property type="nucleotide sequence ID" value="NZ_SFCC01000009.1"/>
</dbReference>
<feature type="chain" id="PRO_5038839888" description="Bacterial Ig domain-containing protein" evidence="1">
    <location>
        <begin position="20"/>
        <end position="546"/>
    </location>
</feature>
<dbReference type="OrthoDB" id="3598671at2"/>
<dbReference type="AlphaFoldDB" id="A0A4Q7J5A5"/>
<organism evidence="2 3">
    <name type="scientific">Amycolatopsis suaedae</name>
    <dbReference type="NCBI Taxonomy" id="2510978"/>
    <lineage>
        <taxon>Bacteria</taxon>
        <taxon>Bacillati</taxon>
        <taxon>Actinomycetota</taxon>
        <taxon>Actinomycetes</taxon>
        <taxon>Pseudonocardiales</taxon>
        <taxon>Pseudonocardiaceae</taxon>
        <taxon>Amycolatopsis</taxon>
    </lineage>
</organism>
<evidence type="ECO:0000313" key="2">
    <source>
        <dbReference type="EMBL" id="RZQ62269.1"/>
    </source>
</evidence>
<evidence type="ECO:0000256" key="1">
    <source>
        <dbReference type="SAM" id="SignalP"/>
    </source>
</evidence>
<keyword evidence="1" id="KW-0732">Signal</keyword>
<protein>
    <recommendedName>
        <fullName evidence="4">Bacterial Ig domain-containing protein</fullName>
    </recommendedName>
</protein>
<dbReference type="Proteomes" id="UP000292003">
    <property type="component" value="Unassembled WGS sequence"/>
</dbReference>
<accession>A0A4Q7J5A5</accession>
<evidence type="ECO:0008006" key="4">
    <source>
        <dbReference type="Google" id="ProtNLM"/>
    </source>
</evidence>
<keyword evidence="3" id="KW-1185">Reference proteome</keyword>
<sequence length="546" mass="56802">MRVAAVTTLGAALAGGVIAPGVAAADDSWVPLTKAPGAPERMQFTVDQEDGVAVPGKKTTVAVEWSLWNIWSQFQADKAGNGDLNAWHDLLKVGAWQTATLMLEGQPCEAYSADQSGSQKFELGEAGGFNLEPVDAVGLVGQVRNLVADLVSGVAGDNAVSEFVNTKVRATCTFIVPENPGDVITVGGDVGLNNLFGLVHSTETGRATLPVKAPKAPLQPQIALAGVQAELEAGAQLHGTAEAGTDIYLRVNGNPFPQFKTVTDKQGNWTLKLPEEWKPGEGYQVQAVSQRSEGGLTATSDSKFITIKSGEAPAPVVTKPVITSPAGDVRPGDELTVTGSDGSVLTVVDQNGTQIAGPVVVADGKARIKLPADLKDGSQIKVIAKPKDGNGKPVESDPKPVKVEKPEFYQMVVPTAKPGTTDFLDVNFEPKNGDILSIAGKTVTLKAPSGFSFGDVSYVIVGNNGNGEGHGINNLVKRNDDGTIAVTLPSAEELKRTYSDGIKAFKLSITAIAKADADATVGGRTDGQATLDGYPPVILEATVIKP</sequence>
<name>A0A4Q7J5A5_9PSEU</name>
<dbReference type="InterPro" id="IPR013783">
    <property type="entry name" value="Ig-like_fold"/>
</dbReference>
<evidence type="ECO:0000313" key="3">
    <source>
        <dbReference type="Proteomes" id="UP000292003"/>
    </source>
</evidence>
<dbReference type="EMBL" id="SFCC01000009">
    <property type="protein sequence ID" value="RZQ62269.1"/>
    <property type="molecule type" value="Genomic_DNA"/>
</dbReference>
<reference evidence="2 3" key="1">
    <citation type="submission" date="2019-02" db="EMBL/GenBank/DDBJ databases">
        <title>Draft genome sequence of Amycolatopsis sp. 8-3EHSu isolated from roots of Suaeda maritima.</title>
        <authorList>
            <person name="Duangmal K."/>
            <person name="Chantavorakit T."/>
        </authorList>
    </citation>
    <scope>NUCLEOTIDE SEQUENCE [LARGE SCALE GENOMIC DNA]</scope>
    <source>
        <strain evidence="2 3">8-3EHSu</strain>
    </source>
</reference>
<gene>
    <name evidence="2" type="ORF">EWH70_18480</name>
</gene>
<comment type="caution">
    <text evidence="2">The sequence shown here is derived from an EMBL/GenBank/DDBJ whole genome shotgun (WGS) entry which is preliminary data.</text>
</comment>
<feature type="signal peptide" evidence="1">
    <location>
        <begin position="1"/>
        <end position="19"/>
    </location>
</feature>
<proteinExistence type="predicted"/>